<keyword evidence="1" id="KW-0472">Membrane</keyword>
<feature type="transmembrane region" description="Helical" evidence="1">
    <location>
        <begin position="20"/>
        <end position="37"/>
    </location>
</feature>
<evidence type="ECO:0000256" key="1">
    <source>
        <dbReference type="SAM" id="Phobius"/>
    </source>
</evidence>
<reference evidence="2 3" key="1">
    <citation type="submission" date="2015-04" db="EMBL/GenBank/DDBJ databases">
        <title>Complete genome sequence of Schizopora paradoxa KUC8140, a cosmopolitan wood degrader in East Asia.</title>
        <authorList>
            <consortium name="DOE Joint Genome Institute"/>
            <person name="Min B."/>
            <person name="Park H."/>
            <person name="Jang Y."/>
            <person name="Kim J.-J."/>
            <person name="Kim K.H."/>
            <person name="Pangilinan J."/>
            <person name="Lipzen A."/>
            <person name="Riley R."/>
            <person name="Grigoriev I.V."/>
            <person name="Spatafora J.W."/>
            <person name="Choi I.-G."/>
        </authorList>
    </citation>
    <scope>NUCLEOTIDE SEQUENCE [LARGE SCALE GENOMIC DNA]</scope>
    <source>
        <strain evidence="2 3">KUC8140</strain>
    </source>
</reference>
<proteinExistence type="predicted"/>
<dbReference type="OrthoDB" id="3346544at2759"/>
<feature type="transmembrane region" description="Helical" evidence="1">
    <location>
        <begin position="171"/>
        <end position="191"/>
    </location>
</feature>
<feature type="transmembrane region" description="Helical" evidence="1">
    <location>
        <begin position="49"/>
        <end position="70"/>
    </location>
</feature>
<feature type="transmembrane region" description="Helical" evidence="1">
    <location>
        <begin position="127"/>
        <end position="151"/>
    </location>
</feature>
<feature type="transmembrane region" description="Helical" evidence="1">
    <location>
        <begin position="253"/>
        <end position="270"/>
    </location>
</feature>
<gene>
    <name evidence="2" type="ORF">SCHPADRAFT_904236</name>
</gene>
<sequence length="358" mass="39752">MPSQLPLDVSGLLSVWAETLVYGLYTSLFLETAFVTISKRRYKSLANKIIFASSFLLFCLITTHVGINLYRLLRGYVWLAADPGPASYFGDLSRWDNIAHDAINAVVTWIGDALMIYRCYIVWDKRIVVILLPLVLMAISIAANCVALHLFVRVGEGAIFADTLVHWMSTIYAVAFVQNTMTSGLIAFRLWRHERIANRIGGRSASTDGSQTSLMPVVRIIVESAGIYVVVVLILIILYAIDSNAQYIVQETFVPIVGIAFSLINLRIALHHEAVATRRTTMESMRWKMPSARNDTVGTTTTGLPESEYTSSLSTMQFPEVLPLRSRNLGTCEEEKDKIDSSVSLEPKVVIVHGAEAC</sequence>
<feature type="transmembrane region" description="Helical" evidence="1">
    <location>
        <begin position="102"/>
        <end position="120"/>
    </location>
</feature>
<protein>
    <submittedName>
        <fullName evidence="2">Uncharacterized protein</fullName>
    </submittedName>
</protein>
<accession>A0A0H2RPB6</accession>
<organism evidence="2 3">
    <name type="scientific">Schizopora paradoxa</name>
    <dbReference type="NCBI Taxonomy" id="27342"/>
    <lineage>
        <taxon>Eukaryota</taxon>
        <taxon>Fungi</taxon>
        <taxon>Dikarya</taxon>
        <taxon>Basidiomycota</taxon>
        <taxon>Agaricomycotina</taxon>
        <taxon>Agaricomycetes</taxon>
        <taxon>Hymenochaetales</taxon>
        <taxon>Schizoporaceae</taxon>
        <taxon>Schizopora</taxon>
    </lineage>
</organism>
<keyword evidence="1" id="KW-1133">Transmembrane helix</keyword>
<keyword evidence="3" id="KW-1185">Reference proteome</keyword>
<evidence type="ECO:0000313" key="3">
    <source>
        <dbReference type="Proteomes" id="UP000053477"/>
    </source>
</evidence>
<evidence type="ECO:0000313" key="2">
    <source>
        <dbReference type="EMBL" id="KLO13402.1"/>
    </source>
</evidence>
<feature type="transmembrane region" description="Helical" evidence="1">
    <location>
        <begin position="220"/>
        <end position="241"/>
    </location>
</feature>
<dbReference type="Proteomes" id="UP000053477">
    <property type="component" value="Unassembled WGS sequence"/>
</dbReference>
<dbReference type="AlphaFoldDB" id="A0A0H2RPB6"/>
<dbReference type="EMBL" id="KQ085960">
    <property type="protein sequence ID" value="KLO13402.1"/>
    <property type="molecule type" value="Genomic_DNA"/>
</dbReference>
<name>A0A0H2RPB6_9AGAM</name>
<keyword evidence="1" id="KW-0812">Transmembrane</keyword>
<dbReference type="InParanoid" id="A0A0H2RPB6"/>